<organism evidence="3 5">
    <name type="scientific">Cottoperca gobio</name>
    <name type="common">Frogmouth</name>
    <name type="synonym">Aphritis gobio</name>
    <dbReference type="NCBI Taxonomy" id="56716"/>
    <lineage>
        <taxon>Eukaryota</taxon>
        <taxon>Metazoa</taxon>
        <taxon>Chordata</taxon>
        <taxon>Craniata</taxon>
        <taxon>Vertebrata</taxon>
        <taxon>Euteleostomi</taxon>
        <taxon>Actinopterygii</taxon>
        <taxon>Neopterygii</taxon>
        <taxon>Teleostei</taxon>
        <taxon>Neoteleostei</taxon>
        <taxon>Acanthomorphata</taxon>
        <taxon>Eupercaria</taxon>
        <taxon>Perciformes</taxon>
        <taxon>Notothenioidei</taxon>
        <taxon>Bovichtidae</taxon>
        <taxon>Cottoperca</taxon>
    </lineage>
</organism>
<sequence length="98" mass="11260">MARLEKVIKDIVDMFVEYADDEGKLSKEELMKMLEKEIECTEMKEKMKAAKCEKKTERMGRDGEIDFSEFSRLVGFLAKCCYHKKTGKGKDCGGCSED</sequence>
<dbReference type="SMART" id="SM01394">
    <property type="entry name" value="S_100"/>
    <property type="match status" value="1"/>
</dbReference>
<dbReference type="Gene3D" id="1.10.238.10">
    <property type="entry name" value="EF-hand"/>
    <property type="match status" value="1"/>
</dbReference>
<dbReference type="RefSeq" id="XP_029308493.1">
    <property type="nucleotide sequence ID" value="XM_029452633.1"/>
</dbReference>
<protein>
    <submittedName>
        <fullName evidence="4 5">Repetin-like</fullName>
    </submittedName>
</protein>
<dbReference type="KEGG" id="cgob:115021889"/>
<feature type="coiled-coil region" evidence="1">
    <location>
        <begin position="24"/>
        <end position="53"/>
    </location>
</feature>
<accession>A0A6J2RCC5</accession>
<keyword evidence="1" id="KW-0175">Coiled coil</keyword>
<feature type="domain" description="S100/CaBP-9k-type calcium binding subdomain" evidence="2">
    <location>
        <begin position="4"/>
        <end position="44"/>
    </location>
</feature>
<evidence type="ECO:0000313" key="4">
    <source>
        <dbReference type="RefSeq" id="XP_029308492.1"/>
    </source>
</evidence>
<reference evidence="4 5" key="1">
    <citation type="submission" date="2025-04" db="UniProtKB">
        <authorList>
            <consortium name="RefSeq"/>
        </authorList>
    </citation>
    <scope>IDENTIFICATION</scope>
</reference>
<proteinExistence type="predicted"/>
<evidence type="ECO:0000313" key="5">
    <source>
        <dbReference type="RefSeq" id="XP_029308493.1"/>
    </source>
</evidence>
<dbReference type="InterPro" id="IPR011992">
    <property type="entry name" value="EF-hand-dom_pair"/>
</dbReference>
<keyword evidence="3" id="KW-1185">Reference proteome</keyword>
<evidence type="ECO:0000259" key="2">
    <source>
        <dbReference type="SMART" id="SM01394"/>
    </source>
</evidence>
<evidence type="ECO:0000256" key="1">
    <source>
        <dbReference type="SAM" id="Coils"/>
    </source>
</evidence>
<evidence type="ECO:0000313" key="3">
    <source>
        <dbReference type="Proteomes" id="UP000504630"/>
    </source>
</evidence>
<dbReference type="Pfam" id="PF01023">
    <property type="entry name" value="S_100"/>
    <property type="match status" value="1"/>
</dbReference>
<dbReference type="AlphaFoldDB" id="A0A6J2RCC5"/>
<gene>
    <name evidence="4 5" type="primary">LOC115021889</name>
</gene>
<dbReference type="SUPFAM" id="SSF47473">
    <property type="entry name" value="EF-hand"/>
    <property type="match status" value="1"/>
</dbReference>
<name>A0A6J2RCC5_COTGO</name>
<dbReference type="RefSeq" id="XP_029308492.1">
    <property type="nucleotide sequence ID" value="XM_029452632.1"/>
</dbReference>
<dbReference type="GeneID" id="115021889"/>
<dbReference type="Proteomes" id="UP000504630">
    <property type="component" value="Chromosome 16"/>
</dbReference>
<dbReference type="GeneTree" id="ENSGT01140000282871"/>
<dbReference type="InterPro" id="IPR013787">
    <property type="entry name" value="S100_Ca-bd_sub"/>
</dbReference>